<dbReference type="InterPro" id="IPR008929">
    <property type="entry name" value="Chondroitin_lyas"/>
</dbReference>
<dbReference type="InterPro" id="IPR012480">
    <property type="entry name" value="Hepar_II_III_C"/>
</dbReference>
<name>A0A369W8K4_9HYPH</name>
<evidence type="ECO:0000313" key="4">
    <source>
        <dbReference type="Proteomes" id="UP000253759"/>
    </source>
</evidence>
<evidence type="ECO:0000256" key="1">
    <source>
        <dbReference type="ARBA" id="ARBA00004196"/>
    </source>
</evidence>
<gene>
    <name evidence="3" type="ORF">DVH29_05915</name>
</gene>
<organism evidence="3 4">
    <name type="scientific">Pelagibacterium lacus</name>
    <dbReference type="NCBI Taxonomy" id="2282655"/>
    <lineage>
        <taxon>Bacteria</taxon>
        <taxon>Pseudomonadati</taxon>
        <taxon>Pseudomonadota</taxon>
        <taxon>Alphaproteobacteria</taxon>
        <taxon>Hyphomicrobiales</taxon>
        <taxon>Devosiaceae</taxon>
        <taxon>Pelagibacterium</taxon>
    </lineage>
</organism>
<comment type="subcellular location">
    <subcellularLocation>
        <location evidence="1">Cell envelope</location>
    </subcellularLocation>
</comment>
<evidence type="ECO:0000259" key="2">
    <source>
        <dbReference type="Pfam" id="PF07940"/>
    </source>
</evidence>
<protein>
    <recommendedName>
        <fullName evidence="2">Heparinase II/III-like C-terminal domain-containing protein</fullName>
    </recommendedName>
</protein>
<evidence type="ECO:0000313" key="3">
    <source>
        <dbReference type="EMBL" id="RDE09690.1"/>
    </source>
</evidence>
<keyword evidence="4" id="KW-1185">Reference proteome</keyword>
<sequence>MRRGALAVADRIVTHPLNAWTWSGSADTRFAPRLADFRPADSQTVVEMMEGKYLLAGETVETGGTSPFALLDESDAWQLELNGFGWLRHFAGVTDPGQRAFARTLVRDWLARHERFDRDIWGVFVTGRRVLNWLKAYALLTDGASPDQMRRLNRSLAIQLHSLKVRAGLSPDPMARIMAAIALAGAALSEAETAGDLDALVGDLAALLARTVDGDGLVITRNPLHQIQILVELIPVNQALIQRHGRLAPLLAQRMEAMHRALDHLVLGTREAAFFHGCGQVPVELVLSIGAQSGIRSSGSGLVGGYGVLVDGPGKLVADGGRLPPIEASRDAHASALAFEFACGSTLVAGNCGPAPAQLDDSRDLFRHTSAHSAPTIDDLSSATIVGRGPGREAALENARPGAIGFDAAENTLELRSGAYGERYGLDIVRRLTLMGGGQTLVGQDRFVAGPGRKKQQGAFSIRFHLAPGVVVERSAEEDLIRLVYRNGEVWTFLWEGAAAEIDDSVRHSAHFGLNRTRQIVLHGPAFDGADIAWVFTRQSQG</sequence>
<dbReference type="Gene3D" id="1.50.10.100">
    <property type="entry name" value="Chondroitin AC/alginate lyase"/>
    <property type="match status" value="1"/>
</dbReference>
<feature type="domain" description="Heparinase II/III-like C-terminal" evidence="2">
    <location>
        <begin position="298"/>
        <end position="534"/>
    </location>
</feature>
<dbReference type="Gene3D" id="2.70.98.70">
    <property type="match status" value="1"/>
</dbReference>
<dbReference type="GO" id="GO:0030313">
    <property type="term" value="C:cell envelope"/>
    <property type="evidence" value="ECO:0007669"/>
    <property type="project" value="UniProtKB-SubCell"/>
</dbReference>
<dbReference type="Pfam" id="PF07940">
    <property type="entry name" value="Hepar_II_III_C"/>
    <property type="match status" value="1"/>
</dbReference>
<dbReference type="AlphaFoldDB" id="A0A369W8K4"/>
<dbReference type="EMBL" id="QQNH01000005">
    <property type="protein sequence ID" value="RDE09690.1"/>
    <property type="molecule type" value="Genomic_DNA"/>
</dbReference>
<proteinExistence type="predicted"/>
<reference evidence="4" key="1">
    <citation type="submission" date="2018-07" db="EMBL/GenBank/DDBJ databases">
        <authorList>
            <person name="Liu B.-T."/>
            <person name="Du Z."/>
        </authorList>
    </citation>
    <scope>NUCLEOTIDE SEQUENCE [LARGE SCALE GENOMIC DNA]</scope>
    <source>
        <strain evidence="4">XYN52</strain>
    </source>
</reference>
<comment type="caution">
    <text evidence="3">The sequence shown here is derived from an EMBL/GenBank/DDBJ whole genome shotgun (WGS) entry which is preliminary data.</text>
</comment>
<accession>A0A369W8K4</accession>
<dbReference type="Proteomes" id="UP000253759">
    <property type="component" value="Unassembled WGS sequence"/>
</dbReference>
<dbReference type="GO" id="GO:0016829">
    <property type="term" value="F:lyase activity"/>
    <property type="evidence" value="ECO:0007669"/>
    <property type="project" value="InterPro"/>
</dbReference>